<dbReference type="CDD" id="cd00156">
    <property type="entry name" value="REC"/>
    <property type="match status" value="1"/>
</dbReference>
<dbReference type="InterPro" id="IPR050595">
    <property type="entry name" value="Bact_response_regulator"/>
</dbReference>
<dbReference type="EMBL" id="JBBKTW010000001">
    <property type="protein sequence ID" value="MEN2987390.1"/>
    <property type="molecule type" value="Genomic_DNA"/>
</dbReference>
<evidence type="ECO:0000313" key="5">
    <source>
        <dbReference type="EMBL" id="MEN2987390.1"/>
    </source>
</evidence>
<reference evidence="5 6" key="1">
    <citation type="submission" date="2024-03" db="EMBL/GenBank/DDBJ databases">
        <title>High-quality draft genome sequencing of Tistrella sp. BH-R2-4.</title>
        <authorList>
            <person name="Dong C."/>
        </authorList>
    </citation>
    <scope>NUCLEOTIDE SEQUENCE [LARGE SCALE GENOMIC DNA]</scope>
    <source>
        <strain evidence="5 6">BH-R2-4</strain>
    </source>
</reference>
<evidence type="ECO:0000256" key="2">
    <source>
        <dbReference type="PROSITE-ProRule" id="PRU00169"/>
    </source>
</evidence>
<dbReference type="SUPFAM" id="SSF52172">
    <property type="entry name" value="CheY-like"/>
    <property type="match status" value="2"/>
</dbReference>
<protein>
    <submittedName>
        <fullName evidence="5">Response regulator</fullName>
    </submittedName>
</protein>
<dbReference type="SUPFAM" id="SSF55073">
    <property type="entry name" value="Nucleotide cyclase"/>
    <property type="match status" value="1"/>
</dbReference>
<accession>A0ABU9YF17</accession>
<proteinExistence type="predicted"/>
<keyword evidence="1 2" id="KW-0597">Phosphoprotein</keyword>
<dbReference type="InterPro" id="IPR001789">
    <property type="entry name" value="Sig_transdc_resp-reg_receiver"/>
</dbReference>
<feature type="domain" description="GGDEF" evidence="4">
    <location>
        <begin position="325"/>
        <end position="443"/>
    </location>
</feature>
<dbReference type="Pfam" id="PF00990">
    <property type="entry name" value="GGDEF"/>
    <property type="match status" value="1"/>
</dbReference>
<comment type="caution">
    <text evidence="2">Lacks conserved residue(s) required for the propagation of feature annotation.</text>
</comment>
<dbReference type="InterPro" id="IPR011006">
    <property type="entry name" value="CheY-like_superfamily"/>
</dbReference>
<dbReference type="PANTHER" id="PTHR44591">
    <property type="entry name" value="STRESS RESPONSE REGULATOR PROTEIN 1"/>
    <property type="match status" value="1"/>
</dbReference>
<gene>
    <name evidence="5" type="ORF">WG926_03680</name>
</gene>
<dbReference type="Gene3D" id="3.30.70.270">
    <property type="match status" value="1"/>
</dbReference>
<dbReference type="PROSITE" id="PS50887">
    <property type="entry name" value="GGDEF"/>
    <property type="match status" value="1"/>
</dbReference>
<feature type="modified residue" description="4-aspartylphosphate" evidence="2">
    <location>
        <position position="55"/>
    </location>
</feature>
<evidence type="ECO:0000259" key="4">
    <source>
        <dbReference type="PROSITE" id="PS50887"/>
    </source>
</evidence>
<name>A0ABU9YF17_9PROT</name>
<feature type="domain" description="Response regulatory" evidence="3">
    <location>
        <begin position="159"/>
        <end position="275"/>
    </location>
</feature>
<organism evidence="5 6">
    <name type="scientific">Tistrella arctica</name>
    <dbReference type="NCBI Taxonomy" id="3133430"/>
    <lineage>
        <taxon>Bacteria</taxon>
        <taxon>Pseudomonadati</taxon>
        <taxon>Pseudomonadota</taxon>
        <taxon>Alphaproteobacteria</taxon>
        <taxon>Geminicoccales</taxon>
        <taxon>Geminicoccaceae</taxon>
        <taxon>Tistrella</taxon>
    </lineage>
</organism>
<dbReference type="Proteomes" id="UP001413721">
    <property type="component" value="Unassembled WGS sequence"/>
</dbReference>
<dbReference type="RefSeq" id="WP_345931681.1">
    <property type="nucleotide sequence ID" value="NZ_JBBKTV010000001.1"/>
</dbReference>
<dbReference type="Pfam" id="PF00072">
    <property type="entry name" value="Response_reg"/>
    <property type="match status" value="1"/>
</dbReference>
<feature type="domain" description="Response regulatory" evidence="3">
    <location>
        <begin position="6"/>
        <end position="122"/>
    </location>
</feature>
<sequence>MPYLARVLVVMQDPRVAQRIMDGLRARGLFLFSARNGAEALRLARQLLTDVVIIDDLLSDGDGCDFVDMLRNDPDTGHIPVLMVGGRASSALRRRSLAVGVDELLIGTHDEGLIAARMSKLVRLGIMQAELRRRAATARSFRVELDRRRGQESRDGPPVLLLAAQLGEDLDDVADILQSRYRLLRTSGAAEAAQLLHEQVVDTLVLSFDGGDREDWLGLALHVRDTPALYDVPVLGIGQPASAPDVQTLIQTGIDDLISRPFSPDELHGRVLSALRRRRLRRSLTAMFASLEAPATIDAETGAFQQAFLRVHLSRLVFEASKWDKPLSVATVSYRNLSLLIERRGPAAAQSVMARAADTLKRLVRVEDLIARADDNTLVAVLTDTPGDRSLKALHRIAGSLATTDYGLAGLPTAPIWMQMGHASLEPSDTADSLLLRARQILL</sequence>
<dbReference type="PANTHER" id="PTHR44591:SF3">
    <property type="entry name" value="RESPONSE REGULATORY DOMAIN-CONTAINING PROTEIN"/>
    <property type="match status" value="1"/>
</dbReference>
<dbReference type="PROSITE" id="PS50110">
    <property type="entry name" value="RESPONSE_REGULATORY"/>
    <property type="match status" value="2"/>
</dbReference>
<dbReference type="InterPro" id="IPR029787">
    <property type="entry name" value="Nucleotide_cyclase"/>
</dbReference>
<dbReference type="Gene3D" id="3.40.50.2300">
    <property type="match status" value="2"/>
</dbReference>
<evidence type="ECO:0000256" key="1">
    <source>
        <dbReference type="ARBA" id="ARBA00022553"/>
    </source>
</evidence>
<dbReference type="InterPro" id="IPR000160">
    <property type="entry name" value="GGDEF_dom"/>
</dbReference>
<keyword evidence="6" id="KW-1185">Reference proteome</keyword>
<dbReference type="InterPro" id="IPR043128">
    <property type="entry name" value="Rev_trsase/Diguanyl_cyclase"/>
</dbReference>
<dbReference type="SMART" id="SM00448">
    <property type="entry name" value="REC"/>
    <property type="match status" value="1"/>
</dbReference>
<evidence type="ECO:0000259" key="3">
    <source>
        <dbReference type="PROSITE" id="PS50110"/>
    </source>
</evidence>
<evidence type="ECO:0000313" key="6">
    <source>
        <dbReference type="Proteomes" id="UP001413721"/>
    </source>
</evidence>
<comment type="caution">
    <text evidence="5">The sequence shown here is derived from an EMBL/GenBank/DDBJ whole genome shotgun (WGS) entry which is preliminary data.</text>
</comment>